<feature type="region of interest" description="Disordered" evidence="1">
    <location>
        <begin position="362"/>
        <end position="385"/>
    </location>
</feature>
<keyword evidence="4" id="KW-1185">Reference proteome</keyword>
<evidence type="ECO:0000313" key="4">
    <source>
        <dbReference type="Proteomes" id="UP000499080"/>
    </source>
</evidence>
<dbReference type="GO" id="GO:0003824">
    <property type="term" value="F:catalytic activity"/>
    <property type="evidence" value="ECO:0007669"/>
    <property type="project" value="InterPro"/>
</dbReference>
<dbReference type="InterPro" id="IPR043502">
    <property type="entry name" value="DNA/RNA_pol_sf"/>
</dbReference>
<dbReference type="GO" id="GO:0071897">
    <property type="term" value="P:DNA biosynthetic process"/>
    <property type="evidence" value="ECO:0007669"/>
    <property type="project" value="UniProtKB-ARBA"/>
</dbReference>
<sequence>MRGVPVGIPAHAKFFFSGRDNLKAGIIVFDKELHTMRVFSSRNVVAVTIQVQNKSVLVISAYCPPSEDTLQEIENCLQFPHNGVILASDLNAKSPTWGGNTQDERGSLLLEFTLSRSLAVINENSPPTFDGSTGRSWIDTTIVDTFMLDRISKWRVDAEPTGSDHNSISFSLYTGNTIKRKPNRYRLANLDPVALRSALSKDLANLKFAEHKHIDDQIASCMEILQKACRKSRPLGKVAPKKHDWWSRHLELLRSKVRSAKRKLFKAKDVRDVRFLRSKVKEAEALYRLSLNAAKREDWEDKCENVTAEDPFGVHFDVAKNPDARFFQLNALRKEDGNLSANINEAIQHLLDFHFPHDLGPDTPHQARIREDSKSPPFTSPDPPFSIPEVDTAIKNIRSKKAPGPDGFYGDVIKEAYACNRLFIVDLFNSCLRTGYFPKRWKRAQVVMFVKPNKEDSDPSAYRPICLLDALGKALDKLITQRVLFHLHSTSFLHSNQFGFLPGKSAPDAILELKKWIQAARSEAKHSIVISLDVVGWLCWEFWRKSHEVDHTAPEKRKTTAREVSVDVFDPSVKMGVNVR</sequence>
<dbReference type="InterPro" id="IPR005135">
    <property type="entry name" value="Endo/exonuclease/phosphatase"/>
</dbReference>
<proteinExistence type="predicted"/>
<dbReference type="SUPFAM" id="SSF56672">
    <property type="entry name" value="DNA/RNA polymerases"/>
    <property type="match status" value="1"/>
</dbReference>
<dbReference type="Pfam" id="PF14529">
    <property type="entry name" value="Exo_endo_phos_2"/>
    <property type="match status" value="1"/>
</dbReference>
<evidence type="ECO:0000256" key="1">
    <source>
        <dbReference type="SAM" id="MobiDB-lite"/>
    </source>
</evidence>
<organism evidence="3 4">
    <name type="scientific">Araneus ventricosus</name>
    <name type="common">Orbweaver spider</name>
    <name type="synonym">Epeira ventricosa</name>
    <dbReference type="NCBI Taxonomy" id="182803"/>
    <lineage>
        <taxon>Eukaryota</taxon>
        <taxon>Metazoa</taxon>
        <taxon>Ecdysozoa</taxon>
        <taxon>Arthropoda</taxon>
        <taxon>Chelicerata</taxon>
        <taxon>Arachnida</taxon>
        <taxon>Araneae</taxon>
        <taxon>Araneomorphae</taxon>
        <taxon>Entelegynae</taxon>
        <taxon>Araneoidea</taxon>
        <taxon>Araneidae</taxon>
        <taxon>Araneus</taxon>
    </lineage>
</organism>
<gene>
    <name evidence="3" type="primary">PO11_70</name>
    <name evidence="3" type="ORF">AVEN_131883_1</name>
</gene>
<dbReference type="SUPFAM" id="SSF56219">
    <property type="entry name" value="DNase I-like"/>
    <property type="match status" value="1"/>
</dbReference>
<dbReference type="Gene3D" id="3.60.10.10">
    <property type="entry name" value="Endonuclease/exonuclease/phosphatase"/>
    <property type="match status" value="1"/>
</dbReference>
<evidence type="ECO:0000259" key="2">
    <source>
        <dbReference type="Pfam" id="PF14529"/>
    </source>
</evidence>
<evidence type="ECO:0000313" key="3">
    <source>
        <dbReference type="EMBL" id="GBN35900.1"/>
    </source>
</evidence>
<name>A0A4Y2NB79_ARAVE</name>
<comment type="caution">
    <text evidence="3">The sequence shown here is derived from an EMBL/GenBank/DDBJ whole genome shotgun (WGS) entry which is preliminary data.</text>
</comment>
<protein>
    <submittedName>
        <fullName evidence="3">Retrovirus-related Pol polyprotein from type-1 retrotransposable element R1</fullName>
    </submittedName>
</protein>
<accession>A0A4Y2NB79</accession>
<dbReference type="PANTHER" id="PTHR19446">
    <property type="entry name" value="REVERSE TRANSCRIPTASES"/>
    <property type="match status" value="1"/>
</dbReference>
<dbReference type="AlphaFoldDB" id="A0A4Y2NB79"/>
<reference evidence="3 4" key="1">
    <citation type="journal article" date="2019" name="Sci. Rep.">
        <title>Orb-weaving spider Araneus ventricosus genome elucidates the spidroin gene catalogue.</title>
        <authorList>
            <person name="Kono N."/>
            <person name="Nakamura H."/>
            <person name="Ohtoshi R."/>
            <person name="Moran D.A.P."/>
            <person name="Shinohara A."/>
            <person name="Yoshida Y."/>
            <person name="Fujiwara M."/>
            <person name="Mori M."/>
            <person name="Tomita M."/>
            <person name="Arakawa K."/>
        </authorList>
    </citation>
    <scope>NUCLEOTIDE SEQUENCE [LARGE SCALE GENOMIC DNA]</scope>
</reference>
<feature type="domain" description="Endonuclease/exonuclease/phosphatase" evidence="2">
    <location>
        <begin position="57"/>
        <end position="168"/>
    </location>
</feature>
<dbReference type="EMBL" id="BGPR01008763">
    <property type="protein sequence ID" value="GBN35900.1"/>
    <property type="molecule type" value="Genomic_DNA"/>
</dbReference>
<dbReference type="Proteomes" id="UP000499080">
    <property type="component" value="Unassembled WGS sequence"/>
</dbReference>
<dbReference type="OrthoDB" id="6780406at2759"/>
<dbReference type="InterPro" id="IPR036691">
    <property type="entry name" value="Endo/exonu/phosph_ase_sf"/>
</dbReference>